<dbReference type="Pfam" id="PF08883">
    <property type="entry name" value="DOPA_dioxygen"/>
    <property type="match status" value="2"/>
</dbReference>
<name>A0A8H6X680_9AGAR</name>
<dbReference type="Gene3D" id="3.30.70.1240">
    <property type="entry name" value="DOPA-like domains"/>
    <property type="match status" value="1"/>
</dbReference>
<dbReference type="EMBL" id="JACAZH010000041">
    <property type="protein sequence ID" value="KAF7335295.1"/>
    <property type="molecule type" value="Genomic_DNA"/>
</dbReference>
<dbReference type="PANTHER" id="PTHR36423">
    <property type="entry name" value="AFR070WP"/>
    <property type="match status" value="1"/>
</dbReference>
<protein>
    <submittedName>
        <fullName evidence="1">Putative 21 protein</fullName>
    </submittedName>
</protein>
<reference evidence="1" key="1">
    <citation type="submission" date="2020-05" db="EMBL/GenBank/DDBJ databases">
        <title>Mycena genomes resolve the evolution of fungal bioluminescence.</title>
        <authorList>
            <person name="Tsai I.J."/>
        </authorList>
    </citation>
    <scope>NUCLEOTIDE SEQUENCE</scope>
    <source>
        <strain evidence="1">160909Yilan</strain>
    </source>
</reference>
<sequence>MNSEPQAPALSPAYTELPPPFDPDPARNAFDFHIYYNAKDEAHARDLHTRISREFPELRIYRFWDRAVGPHPIPMFEVNNSSSFVNPFCLPYAKVNTFTPHQTGALFCWLVANRGPCPVLIHPNTTKGAFLDHTAHATWMGTPLKLKTGMFDQPPAAA</sequence>
<accession>A0A8H6X680</accession>
<comment type="caution">
    <text evidence="1">The sequence shown here is derived from an EMBL/GenBank/DDBJ whole genome shotgun (WGS) entry which is preliminary data.</text>
</comment>
<dbReference type="InterPro" id="IPR023389">
    <property type="entry name" value="DOPA-like_sf"/>
</dbReference>
<evidence type="ECO:0000313" key="2">
    <source>
        <dbReference type="Proteomes" id="UP000623467"/>
    </source>
</evidence>
<evidence type="ECO:0000313" key="1">
    <source>
        <dbReference type="EMBL" id="KAF7335295.1"/>
    </source>
</evidence>
<dbReference type="SUPFAM" id="SSF143410">
    <property type="entry name" value="DOPA-like"/>
    <property type="match status" value="1"/>
</dbReference>
<dbReference type="InterPro" id="IPR014980">
    <property type="entry name" value="DOPA_dioxygen"/>
</dbReference>
<gene>
    <name evidence="1" type="ORF">MSAN_02340200</name>
</gene>
<dbReference type="OrthoDB" id="9970095at2759"/>
<dbReference type="AlphaFoldDB" id="A0A8H6X680"/>
<proteinExistence type="predicted"/>
<dbReference type="PANTHER" id="PTHR36423:SF2">
    <property type="entry name" value="AFR070WP"/>
    <property type="match status" value="1"/>
</dbReference>
<keyword evidence="2" id="KW-1185">Reference proteome</keyword>
<organism evidence="1 2">
    <name type="scientific">Mycena sanguinolenta</name>
    <dbReference type="NCBI Taxonomy" id="230812"/>
    <lineage>
        <taxon>Eukaryota</taxon>
        <taxon>Fungi</taxon>
        <taxon>Dikarya</taxon>
        <taxon>Basidiomycota</taxon>
        <taxon>Agaricomycotina</taxon>
        <taxon>Agaricomycetes</taxon>
        <taxon>Agaricomycetidae</taxon>
        <taxon>Agaricales</taxon>
        <taxon>Marasmiineae</taxon>
        <taxon>Mycenaceae</taxon>
        <taxon>Mycena</taxon>
    </lineage>
</organism>
<dbReference type="Proteomes" id="UP000623467">
    <property type="component" value="Unassembled WGS sequence"/>
</dbReference>